<evidence type="ECO:0000313" key="2">
    <source>
        <dbReference type="EMBL" id="KAL2826708.1"/>
    </source>
</evidence>
<evidence type="ECO:0000256" key="1">
    <source>
        <dbReference type="SAM" id="SignalP"/>
    </source>
</evidence>
<dbReference type="Proteomes" id="UP001610335">
    <property type="component" value="Unassembled WGS sequence"/>
</dbReference>
<protein>
    <recommendedName>
        <fullName evidence="4">SCP domain-containing protein</fullName>
    </recommendedName>
</protein>
<feature type="signal peptide" evidence="1">
    <location>
        <begin position="1"/>
        <end position="19"/>
    </location>
</feature>
<gene>
    <name evidence="2" type="ORF">BDW59DRAFT_145069</name>
</gene>
<dbReference type="PANTHER" id="PTHR35605">
    <property type="entry name" value="ECP2 EFFECTOR PROTEIN DOMAIN-CONTAINING PROTEIN-RELATED"/>
    <property type="match status" value="1"/>
</dbReference>
<comment type="caution">
    <text evidence="2">The sequence shown here is derived from an EMBL/GenBank/DDBJ whole genome shotgun (WGS) entry which is preliminary data.</text>
</comment>
<evidence type="ECO:0000313" key="3">
    <source>
        <dbReference type="Proteomes" id="UP001610335"/>
    </source>
</evidence>
<keyword evidence="3" id="KW-1185">Reference proteome</keyword>
<feature type="chain" id="PRO_5045517075" description="SCP domain-containing protein" evidence="1">
    <location>
        <begin position="20"/>
        <end position="209"/>
    </location>
</feature>
<reference evidence="2 3" key="1">
    <citation type="submission" date="2024-07" db="EMBL/GenBank/DDBJ databases">
        <title>Section-level genome sequencing and comparative genomics of Aspergillus sections Usti and Cavernicolus.</title>
        <authorList>
            <consortium name="Lawrence Berkeley National Laboratory"/>
            <person name="Nybo J.L."/>
            <person name="Vesth T.C."/>
            <person name="Theobald S."/>
            <person name="Frisvad J.C."/>
            <person name="Larsen T.O."/>
            <person name="Kjaerboelling I."/>
            <person name="Rothschild-Mancinelli K."/>
            <person name="Lyhne E.K."/>
            <person name="Kogle M.E."/>
            <person name="Barry K."/>
            <person name="Clum A."/>
            <person name="Na H."/>
            <person name="Ledsgaard L."/>
            <person name="Lin J."/>
            <person name="Lipzen A."/>
            <person name="Kuo A."/>
            <person name="Riley R."/>
            <person name="Mondo S."/>
            <person name="LaButti K."/>
            <person name="Haridas S."/>
            <person name="Pangalinan J."/>
            <person name="Salamov A.A."/>
            <person name="Simmons B.A."/>
            <person name="Magnuson J.K."/>
            <person name="Chen J."/>
            <person name="Drula E."/>
            <person name="Henrissat B."/>
            <person name="Wiebenga A."/>
            <person name="Lubbers R.J."/>
            <person name="Gomes A.C."/>
            <person name="Makela M.R."/>
            <person name="Stajich J."/>
            <person name="Grigoriev I.V."/>
            <person name="Mortensen U.H."/>
            <person name="De vries R.P."/>
            <person name="Baker S.E."/>
            <person name="Andersen M.R."/>
        </authorList>
    </citation>
    <scope>NUCLEOTIDE SEQUENCE [LARGE SCALE GENOMIC DNA]</scope>
    <source>
        <strain evidence="2 3">CBS 600.67</strain>
    </source>
</reference>
<name>A0ABR4IIQ3_9EURO</name>
<accession>A0ABR4IIQ3</accession>
<dbReference type="PANTHER" id="PTHR35605:SF1">
    <property type="entry name" value="ECP2 EFFECTOR PROTEIN DOMAIN-CONTAINING PROTEIN-RELATED"/>
    <property type="match status" value="1"/>
</dbReference>
<organism evidence="2 3">
    <name type="scientific">Aspergillus cavernicola</name>
    <dbReference type="NCBI Taxonomy" id="176166"/>
    <lineage>
        <taxon>Eukaryota</taxon>
        <taxon>Fungi</taxon>
        <taxon>Dikarya</taxon>
        <taxon>Ascomycota</taxon>
        <taxon>Pezizomycotina</taxon>
        <taxon>Eurotiomycetes</taxon>
        <taxon>Eurotiomycetidae</taxon>
        <taxon>Eurotiales</taxon>
        <taxon>Aspergillaceae</taxon>
        <taxon>Aspergillus</taxon>
        <taxon>Aspergillus subgen. Nidulantes</taxon>
    </lineage>
</organism>
<evidence type="ECO:0008006" key="4">
    <source>
        <dbReference type="Google" id="ProtNLM"/>
    </source>
</evidence>
<keyword evidence="1" id="KW-0732">Signal</keyword>
<proteinExistence type="predicted"/>
<dbReference type="EMBL" id="JBFXLS010000029">
    <property type="protein sequence ID" value="KAL2826708.1"/>
    <property type="molecule type" value="Genomic_DNA"/>
</dbReference>
<sequence>MKLATIIALFPVLYPLVYGAAISPRSPIEGYTIWQPEWEIEASPGKTIKARGTIEQARDELLKVNPNWDEDYVEPAKAKRALEARSELAKRTDFYTDGRVECRGRWEETNADEIQRGILYLQALGGQPTNGPGPGACGRVSCSFGAAIYWCNDETTPKTLESYSSIADGAQAIINDCKFYKPGSYNKASGQAFHKTNWNVIVRKDLENC</sequence>